<sequence length="1072" mass="122278">MHFPWSARAPKKRIDTFEKSRLSAQNSQHLRPSSAELNPFDPNYPYKDKVTILELPSMPSTAPEYDSNAALSCSKKIARSRVSFAEIEQDSKHGKVSPKATTLENTALKITLNRDQHRSGLAVAEEECQELTFETSPETTISNQPSIEENEIIRFSPYTEKIGSELSQHDEDAFWEHLGEKKSDSQLLDTTRHESNCHETHPKDLEQRRSLEKKCTVKDSSCEVAVDDSTLSSSGTSSDESTSFENSISQSNSERLENDNADNNGVDRPKPNDPVGELYESHSNPPIKQLCILNGSRARVTGQENMVKNPKSTENDPESIQVNENVDIKINEASLKKTEESLSLREKEIKDLATMIENLKEQNSLAEAAANLNIEHLNDSILILTNENKKLQEEKEETMNSLREQERLTEAAQSQISALNTDVKSLYDLQKSTEASFEQSKKQLNKLTEDLKEMEHKIRVAEESASAKSSDLQTTISRLKKDLIECKEEATKTLLRKNKEIERAVSRCTMFKESLNSSVTAHALELKKKDEEILDARRNLQEQQSCFKLAEVSAKAQADFFQESISKLEEELELVTSKLCHESAKLLEQIYLNEKANEKIECLTTKLNSSRSSQEASELLLQKKEEETNNFKVLLREQYEKKLESLQGELENELEEKNMQKRETFIMLKDIQDTKEKHQQSLQMLLQKEEQCNSLIQKILELDVELKLSTFSHSLEVQAKTVEINQIKINLDAAEKMKEKLQNDLAAKKLDEKLHLEKVVLLEHTISKLSLNLQDEQENLAEQIKLNANIKAEHEAMLANCLSANSNLEELLSKNSSEIQEKERKLQKVELDLEQACKSNAQLLAEQESILKAMSMKNKLVEAINKQTIHKVLKDFERSRQENDEYIRLLEQFKNELSMKKNEIEVLKGKLETELLAHTTEIGEKALEVQGLQLKLNSQRIAARAKLNAQKARIFALQNYLEEANELREADKEKISSLKLIQKAACQMIIKLSEKLREISADEEKILLGLIFEEWLTNKKLGVSQIKFILDQAGAIIEQQNGLICTLQQELSQFKKLQKALNRGMVPRSEKR</sequence>
<organism evidence="3 4">
    <name type="scientific">Australozyma saopauloensis</name>
    <dbReference type="NCBI Taxonomy" id="291208"/>
    <lineage>
        <taxon>Eukaryota</taxon>
        <taxon>Fungi</taxon>
        <taxon>Dikarya</taxon>
        <taxon>Ascomycota</taxon>
        <taxon>Saccharomycotina</taxon>
        <taxon>Pichiomycetes</taxon>
        <taxon>Metschnikowiaceae</taxon>
        <taxon>Australozyma</taxon>
    </lineage>
</organism>
<protein>
    <submittedName>
        <fullName evidence="3">Uncharacterized protein</fullName>
    </submittedName>
</protein>
<dbReference type="KEGG" id="asau:88174607"/>
<dbReference type="GeneID" id="88174607"/>
<gene>
    <name evidence="3" type="ORF">PUMCH_003544</name>
</gene>
<name>A0AAX4HCR6_9ASCO</name>
<feature type="compositionally biased region" description="Polar residues" evidence="2">
    <location>
        <begin position="244"/>
        <end position="253"/>
    </location>
</feature>
<feature type="compositionally biased region" description="Low complexity" evidence="2">
    <location>
        <begin position="227"/>
        <end position="243"/>
    </location>
</feature>
<dbReference type="EMBL" id="CP138897">
    <property type="protein sequence ID" value="WPK26196.1"/>
    <property type="molecule type" value="Genomic_DNA"/>
</dbReference>
<evidence type="ECO:0000313" key="4">
    <source>
        <dbReference type="Proteomes" id="UP001338582"/>
    </source>
</evidence>
<keyword evidence="4" id="KW-1185">Reference proteome</keyword>
<feature type="compositionally biased region" description="Polar residues" evidence="2">
    <location>
        <begin position="22"/>
        <end position="31"/>
    </location>
</feature>
<feature type="region of interest" description="Disordered" evidence="2">
    <location>
        <begin position="184"/>
        <end position="211"/>
    </location>
</feature>
<feature type="coiled-coil region" evidence="1">
    <location>
        <begin position="717"/>
        <end position="846"/>
    </location>
</feature>
<feature type="region of interest" description="Disordered" evidence="2">
    <location>
        <begin position="1"/>
        <end position="42"/>
    </location>
</feature>
<feature type="coiled-coil region" evidence="1">
    <location>
        <begin position="342"/>
        <end position="688"/>
    </location>
</feature>
<dbReference type="Proteomes" id="UP001338582">
    <property type="component" value="Chromosome 4"/>
</dbReference>
<evidence type="ECO:0000256" key="1">
    <source>
        <dbReference type="SAM" id="Coils"/>
    </source>
</evidence>
<evidence type="ECO:0000256" key="2">
    <source>
        <dbReference type="SAM" id="MobiDB-lite"/>
    </source>
</evidence>
<feature type="coiled-coil region" evidence="1">
    <location>
        <begin position="876"/>
        <end position="910"/>
    </location>
</feature>
<proteinExistence type="predicted"/>
<accession>A0AAX4HCR6</accession>
<reference evidence="3 4" key="1">
    <citation type="submission" date="2023-10" db="EMBL/GenBank/DDBJ databases">
        <title>Draft Genome Sequence of Candida saopaulonensis from a very Premature Infant with Sepsis.</title>
        <authorList>
            <person name="Ning Y."/>
            <person name="Dai R."/>
            <person name="Xiao M."/>
            <person name="Xu Y."/>
            <person name="Yan Q."/>
            <person name="Zhang L."/>
        </authorList>
    </citation>
    <scope>NUCLEOTIDE SEQUENCE [LARGE SCALE GENOMIC DNA]</scope>
    <source>
        <strain evidence="3 4">19XY460</strain>
    </source>
</reference>
<dbReference type="RefSeq" id="XP_062878577.1">
    <property type="nucleotide sequence ID" value="XM_063022507.1"/>
</dbReference>
<feature type="region of interest" description="Disordered" evidence="2">
    <location>
        <begin position="225"/>
        <end position="283"/>
    </location>
</feature>
<dbReference type="AlphaFoldDB" id="A0AAX4HCR6"/>
<keyword evidence="1" id="KW-0175">Coiled coil</keyword>
<evidence type="ECO:0000313" key="3">
    <source>
        <dbReference type="EMBL" id="WPK26196.1"/>
    </source>
</evidence>
<feature type="compositionally biased region" description="Basic and acidic residues" evidence="2">
    <location>
        <begin position="12"/>
        <end position="21"/>
    </location>
</feature>